<evidence type="ECO:0000313" key="3">
    <source>
        <dbReference type="Proteomes" id="UP000386575"/>
    </source>
</evidence>
<dbReference type="AlphaFoldDB" id="A0A6A1TKY9"/>
<sequence length="807" mass="87897">MWDYRGTATFQQSGAALNLVPVTTAPTEADLEARIHAVLRLAFPWLPPGSLKHQLKFTFKFGHKIVEVDGVAASQAQARADILVFHNSTPLAVLELKREGLALTQDDTDQGLSYARMVDPRPPLVVITNGVDLTIIETHTGKEWQPSTPSEEALGKLFTAAGILAASDLQHAVEVLMGPGSRVWMSGVRAATDATLADLTGRWDEFEKPFVDGFLIPRFATAEVLENVRAGKRITIVEGAPLAGKSNVLREVALGQAHADDMAVLFVEADSHGGGIISMISAILEDALGWHISADDARSWLARLSKQDGPVLVLAIDGLGTARDEIRRDIEELSGDRYGNNLRLIIGVDDTVTTRLTMNETGRKATKIGRRSTIVTLDVLAASEFGQAVNLLLDLRIGIMKGGQSAIEYRIPWVLRSLGADVTTSPQYANEALNAALPPLLGVELLNRARERFDESNDIRHSYRALAEAVLVDTADDARLPATVLQSMETFVIRRKTLKDHIDISELKELISRGFAKESVNEDQDMVIVARLPELLASELAFQIAHELKDRMADPSAAAEWLIAACARLPLGDIIGAQALFDLVSIGGSIPMSFITEMLSVKPRAEKLRPGMKFAMNVPGSGRMEFTVRDDGQVMVEIGAVRHVVPAEEFADGEMYAEMDSWMILAHLAGHPFVAQELDGTLVGRADPLLLTEIGTAPMALRRPVLQEDMSGVLMHHIEGHGSIVCHHAGIVEPITYSIYTFLRRDHAGVEDWIDEAIDRKSFPLLARIEIALLMLVESGNAQVAGWASEVLGSTVRPALKEFPGLH</sequence>
<dbReference type="Gene3D" id="3.90.1570.30">
    <property type="match status" value="1"/>
</dbReference>
<dbReference type="Proteomes" id="UP000386575">
    <property type="component" value="Unassembled WGS sequence"/>
</dbReference>
<dbReference type="Pfam" id="PF13588">
    <property type="entry name" value="HSDR_N_2"/>
    <property type="match status" value="1"/>
</dbReference>
<name>A0A6A1TKY9_NEOGA</name>
<accession>A0A6A1TKY9</accession>
<organism evidence="2 3">
    <name type="scientific">Neorhizobium galegae</name>
    <name type="common">Rhizobium galegae</name>
    <dbReference type="NCBI Taxonomy" id="399"/>
    <lineage>
        <taxon>Bacteria</taxon>
        <taxon>Pseudomonadati</taxon>
        <taxon>Pseudomonadota</taxon>
        <taxon>Alphaproteobacteria</taxon>
        <taxon>Hyphomicrobiales</taxon>
        <taxon>Rhizobiaceae</taxon>
        <taxon>Rhizobium/Agrobacterium group</taxon>
        <taxon>Neorhizobium</taxon>
    </lineage>
</organism>
<protein>
    <submittedName>
        <fullName evidence="2">Type I restriction enzyme HsdR N-terminal domain-containing protein</fullName>
    </submittedName>
</protein>
<gene>
    <name evidence="2" type="ORF">F4V91_00625</name>
</gene>
<proteinExistence type="predicted"/>
<evidence type="ECO:0000259" key="1">
    <source>
        <dbReference type="Pfam" id="PF13588"/>
    </source>
</evidence>
<dbReference type="EMBL" id="VZUL01000002">
    <property type="protein sequence ID" value="KAB1085069.1"/>
    <property type="molecule type" value="Genomic_DNA"/>
</dbReference>
<dbReference type="InterPro" id="IPR029464">
    <property type="entry name" value="HSDR_N"/>
</dbReference>
<comment type="caution">
    <text evidence="2">The sequence shown here is derived from an EMBL/GenBank/DDBJ whole genome shotgun (WGS) entry which is preliminary data.</text>
</comment>
<evidence type="ECO:0000313" key="2">
    <source>
        <dbReference type="EMBL" id="KAB1085069.1"/>
    </source>
</evidence>
<reference evidence="2 3" key="1">
    <citation type="submission" date="2019-09" db="EMBL/GenBank/DDBJ databases">
        <title>Genome sequencing of Ng87 strain.</title>
        <authorList>
            <person name="Karasev E.S."/>
            <person name="Andronov E."/>
        </authorList>
    </citation>
    <scope>NUCLEOTIDE SEQUENCE [LARGE SCALE GENOMIC DNA]</scope>
    <source>
        <strain evidence="2 3">Ng87</strain>
    </source>
</reference>
<feature type="domain" description="Type I restriction enzyme R protein N-terminal" evidence="1">
    <location>
        <begin position="70"/>
        <end position="142"/>
    </location>
</feature>